<dbReference type="InterPro" id="IPR050326">
    <property type="entry name" value="NAD_dep_DNA_ligaseB"/>
</dbReference>
<dbReference type="EMBL" id="FOOU01000010">
    <property type="protein sequence ID" value="SFG65888.1"/>
    <property type="molecule type" value="Genomic_DNA"/>
</dbReference>
<comment type="cofactor">
    <cofactor evidence="1">
        <name>a divalent metal cation</name>
        <dbReference type="ChEBI" id="CHEBI:60240"/>
    </cofactor>
</comment>
<organism evidence="9 10">
    <name type="scientific">Neptunomonas qingdaonensis</name>
    <dbReference type="NCBI Taxonomy" id="1045558"/>
    <lineage>
        <taxon>Bacteria</taxon>
        <taxon>Pseudomonadati</taxon>
        <taxon>Pseudomonadota</taxon>
        <taxon>Gammaproteobacteria</taxon>
        <taxon>Oceanospirillales</taxon>
        <taxon>Oceanospirillaceae</taxon>
        <taxon>Neptunomonas</taxon>
    </lineage>
</organism>
<dbReference type="Gene3D" id="2.40.50.140">
    <property type="entry name" value="Nucleic acid-binding proteins"/>
    <property type="match status" value="1"/>
</dbReference>
<evidence type="ECO:0000256" key="4">
    <source>
        <dbReference type="ARBA" id="ARBA00022763"/>
    </source>
</evidence>
<dbReference type="Pfam" id="PF01068">
    <property type="entry name" value="DNA_ligase_A_M"/>
    <property type="match status" value="1"/>
</dbReference>
<dbReference type="CDD" id="cd07896">
    <property type="entry name" value="Adenylation_kDNA_ligase_like"/>
    <property type="match status" value="1"/>
</dbReference>
<evidence type="ECO:0000256" key="5">
    <source>
        <dbReference type="ARBA" id="ARBA00023204"/>
    </source>
</evidence>
<dbReference type="GO" id="GO:0005524">
    <property type="term" value="F:ATP binding"/>
    <property type="evidence" value="ECO:0007669"/>
    <property type="project" value="InterPro"/>
</dbReference>
<feature type="domain" description="ATP-dependent DNA ligase family profile" evidence="7">
    <location>
        <begin position="74"/>
        <end position="227"/>
    </location>
</feature>
<dbReference type="PANTHER" id="PTHR47810">
    <property type="entry name" value="DNA LIGASE"/>
    <property type="match status" value="1"/>
</dbReference>
<dbReference type="SUPFAM" id="SSF56091">
    <property type="entry name" value="DNA ligase/mRNA capping enzyme, catalytic domain"/>
    <property type="match status" value="1"/>
</dbReference>
<dbReference type="GO" id="GO:0006310">
    <property type="term" value="P:DNA recombination"/>
    <property type="evidence" value="ECO:0007669"/>
    <property type="project" value="InterPro"/>
</dbReference>
<evidence type="ECO:0000259" key="8">
    <source>
        <dbReference type="Pfam" id="PF14743"/>
    </source>
</evidence>
<dbReference type="AlphaFoldDB" id="A0A1I2TLZ1"/>
<dbReference type="PANTHER" id="PTHR47810:SF1">
    <property type="entry name" value="DNA LIGASE B"/>
    <property type="match status" value="1"/>
</dbReference>
<reference evidence="10" key="1">
    <citation type="submission" date="2016-10" db="EMBL/GenBank/DDBJ databases">
        <authorList>
            <person name="Varghese N."/>
            <person name="Submissions S."/>
        </authorList>
    </citation>
    <scope>NUCLEOTIDE SEQUENCE [LARGE SCALE GENOMIC DNA]</scope>
    <source>
        <strain evidence="10">CGMCC 1.10971</strain>
    </source>
</reference>
<comment type="catalytic activity">
    <reaction evidence="6">
        <text>ATP + (deoxyribonucleotide)n-3'-hydroxyl + 5'-phospho-(deoxyribonucleotide)m = (deoxyribonucleotide)n+m + AMP + diphosphate.</text>
        <dbReference type="EC" id="6.5.1.1"/>
    </reaction>
</comment>
<protein>
    <submittedName>
        <fullName evidence="9">DNA ligase-1</fullName>
    </submittedName>
</protein>
<evidence type="ECO:0000313" key="9">
    <source>
        <dbReference type="EMBL" id="SFG65888.1"/>
    </source>
</evidence>
<keyword evidence="4" id="KW-0227">DNA damage</keyword>
<evidence type="ECO:0000256" key="6">
    <source>
        <dbReference type="ARBA" id="ARBA00034003"/>
    </source>
</evidence>
<dbReference type="InterPro" id="IPR012310">
    <property type="entry name" value="DNA_ligase_ATP-dep_cent"/>
</dbReference>
<gene>
    <name evidence="9" type="ORF">SAMN05216175_110126</name>
</gene>
<sequence>MTYLRYKYALRPRFNTFYYSASSLTAWAFLGGLAGCLVSSTGLAADHTDKLPALQLAGSLDHADLNIDLNGYWYAEKLDGVRGYWDGRQLLTRQGNPIHAPEWFTRALPDFAIEGELWIGRQTFDHLSALVRQQQPNESRWRQVRFHLFDLPHYPGTFEQRRTVLEKWVTSIGQPHIQAVSLFRFVSHQALLQQLTDWTAQGAEGVMLYRGEGLYQARRSHDLLKLKGYEDAEARVVGILPGKGKYQGMLGALLVENSEGVQFKVGSGFTDAERKAPPQMGAMITYRFNGKTRNGIPRFARFERIRLDD</sequence>
<dbReference type="Pfam" id="PF14743">
    <property type="entry name" value="DNA_ligase_OB_2"/>
    <property type="match status" value="1"/>
</dbReference>
<dbReference type="RefSeq" id="WP_090728834.1">
    <property type="nucleotide sequence ID" value="NZ_FOOU01000010.1"/>
</dbReference>
<evidence type="ECO:0000256" key="1">
    <source>
        <dbReference type="ARBA" id="ARBA00001968"/>
    </source>
</evidence>
<proteinExistence type="predicted"/>
<evidence type="ECO:0000256" key="2">
    <source>
        <dbReference type="ARBA" id="ARBA00022598"/>
    </source>
</evidence>
<dbReference type="GO" id="GO:0006281">
    <property type="term" value="P:DNA repair"/>
    <property type="evidence" value="ECO:0007669"/>
    <property type="project" value="UniProtKB-KW"/>
</dbReference>
<feature type="domain" description="DNA ligase OB-like" evidence="8">
    <location>
        <begin position="241"/>
        <end position="306"/>
    </location>
</feature>
<keyword evidence="5" id="KW-0234">DNA repair</keyword>
<dbReference type="NCBIfam" id="NF006592">
    <property type="entry name" value="PRK09125.1"/>
    <property type="match status" value="1"/>
</dbReference>
<evidence type="ECO:0000313" key="10">
    <source>
        <dbReference type="Proteomes" id="UP000198623"/>
    </source>
</evidence>
<dbReference type="Gene3D" id="3.30.470.30">
    <property type="entry name" value="DNA ligase/mRNA capping enzyme"/>
    <property type="match status" value="1"/>
</dbReference>
<evidence type="ECO:0000256" key="3">
    <source>
        <dbReference type="ARBA" id="ARBA00022705"/>
    </source>
</evidence>
<dbReference type="InterPro" id="IPR012340">
    <property type="entry name" value="NA-bd_OB-fold"/>
</dbReference>
<keyword evidence="3" id="KW-0235">DNA replication</keyword>
<dbReference type="SUPFAM" id="SSF50249">
    <property type="entry name" value="Nucleic acid-binding proteins"/>
    <property type="match status" value="1"/>
</dbReference>
<keyword evidence="2 9" id="KW-0436">Ligase</keyword>
<dbReference type="Proteomes" id="UP000198623">
    <property type="component" value="Unassembled WGS sequence"/>
</dbReference>
<evidence type="ECO:0000259" key="7">
    <source>
        <dbReference type="Pfam" id="PF01068"/>
    </source>
</evidence>
<dbReference type="OrthoDB" id="9782700at2"/>
<name>A0A1I2TLZ1_9GAMM</name>
<dbReference type="STRING" id="1045558.SAMN05216175_110126"/>
<dbReference type="GO" id="GO:0006260">
    <property type="term" value="P:DNA replication"/>
    <property type="evidence" value="ECO:0007669"/>
    <property type="project" value="UniProtKB-KW"/>
</dbReference>
<keyword evidence="10" id="KW-1185">Reference proteome</keyword>
<accession>A0A1I2TLZ1</accession>
<dbReference type="InterPro" id="IPR029319">
    <property type="entry name" value="DNA_ligase_OB"/>
</dbReference>
<dbReference type="Gene3D" id="3.30.1490.70">
    <property type="match status" value="1"/>
</dbReference>
<dbReference type="GO" id="GO:0003910">
    <property type="term" value="F:DNA ligase (ATP) activity"/>
    <property type="evidence" value="ECO:0007669"/>
    <property type="project" value="UniProtKB-EC"/>
</dbReference>
<dbReference type="CDD" id="cd08041">
    <property type="entry name" value="OBF_kDNA_ligase_like"/>
    <property type="match status" value="1"/>
</dbReference>